<dbReference type="EMBL" id="CP067420">
    <property type="protein sequence ID" value="QQP92044.1"/>
    <property type="molecule type" value="Genomic_DNA"/>
</dbReference>
<proteinExistence type="predicted"/>
<dbReference type="RefSeq" id="WP_201080578.1">
    <property type="nucleotide sequence ID" value="NZ_CP067420.1"/>
</dbReference>
<sequence length="96" mass="10545">MSSMNVTQHTHVGFFHAARRMLANTVAGWLHRAEARLEQRRLQAELDSLSRRDRQDIDVTSGNLSWAAAALEGRHGLRVQTGGLNSVGALRGNIGN</sequence>
<reference evidence="1" key="1">
    <citation type="submission" date="2021-02" db="EMBL/GenBank/DDBJ databases">
        <title>Skermanella TT6 skin isolate.</title>
        <authorList>
            <person name="Lee K."/>
            <person name="Ganzorig M."/>
        </authorList>
    </citation>
    <scope>NUCLEOTIDE SEQUENCE</scope>
    <source>
        <strain evidence="1">TT6</strain>
    </source>
</reference>
<accession>A0ABX7BD22</accession>
<dbReference type="Proteomes" id="UP000595197">
    <property type="component" value="Chromosome"/>
</dbReference>
<keyword evidence="2" id="KW-1185">Reference proteome</keyword>
<protein>
    <submittedName>
        <fullName evidence="1">Uncharacterized protein</fullName>
    </submittedName>
</protein>
<evidence type="ECO:0000313" key="1">
    <source>
        <dbReference type="EMBL" id="QQP92044.1"/>
    </source>
</evidence>
<organism evidence="1 2">
    <name type="scientific">Skermanella cutis</name>
    <dbReference type="NCBI Taxonomy" id="2775420"/>
    <lineage>
        <taxon>Bacteria</taxon>
        <taxon>Pseudomonadati</taxon>
        <taxon>Pseudomonadota</taxon>
        <taxon>Alphaproteobacteria</taxon>
        <taxon>Rhodospirillales</taxon>
        <taxon>Azospirillaceae</taxon>
        <taxon>Skermanella</taxon>
    </lineage>
</organism>
<gene>
    <name evidence="1" type="ORF">IGS68_12925</name>
</gene>
<evidence type="ECO:0000313" key="2">
    <source>
        <dbReference type="Proteomes" id="UP000595197"/>
    </source>
</evidence>
<name>A0ABX7BD22_9PROT</name>